<evidence type="ECO:0000256" key="1">
    <source>
        <dbReference type="ARBA" id="ARBA00023270"/>
    </source>
</evidence>
<dbReference type="STRING" id="45235.A0A2K3QN96"/>
<accession>A0A2K3QN96</accession>
<evidence type="ECO:0000256" key="2">
    <source>
        <dbReference type="SAM" id="MobiDB-lite"/>
    </source>
</evidence>
<dbReference type="GO" id="GO:0004801">
    <property type="term" value="F:transaldolase activity"/>
    <property type="evidence" value="ECO:0007669"/>
    <property type="project" value="TreeGrafter"/>
</dbReference>
<proteinExistence type="predicted"/>
<dbReference type="GO" id="GO:0005975">
    <property type="term" value="P:carbohydrate metabolic process"/>
    <property type="evidence" value="ECO:0007669"/>
    <property type="project" value="InterPro"/>
</dbReference>
<keyword evidence="1" id="KW-0704">Schiff base</keyword>
<name>A0A2K3QN96_9HYPO</name>
<gene>
    <name evidence="3" type="ORF">TCAP_01064</name>
</gene>
<dbReference type="Pfam" id="PF00923">
    <property type="entry name" value="TAL_FSA"/>
    <property type="match status" value="1"/>
</dbReference>
<dbReference type="InterPro" id="IPR001585">
    <property type="entry name" value="TAL/FSA"/>
</dbReference>
<dbReference type="SUPFAM" id="SSF51569">
    <property type="entry name" value="Aldolase"/>
    <property type="match status" value="1"/>
</dbReference>
<reference evidence="3 4" key="1">
    <citation type="submission" date="2017-08" db="EMBL/GenBank/DDBJ databases">
        <title>Harnessing the power of phylogenomics to disentangle the directionality and signatures of interkingdom host jumping in the parasitic fungal genus Tolypocladium.</title>
        <authorList>
            <person name="Quandt C.A."/>
            <person name="Patterson W."/>
            <person name="Spatafora J.W."/>
        </authorList>
    </citation>
    <scope>NUCLEOTIDE SEQUENCE [LARGE SCALE GENOMIC DNA]</scope>
    <source>
        <strain evidence="3 4">CBS 113982</strain>
    </source>
</reference>
<dbReference type="OrthoDB" id="1711136at2759"/>
<evidence type="ECO:0000313" key="4">
    <source>
        <dbReference type="Proteomes" id="UP000236621"/>
    </source>
</evidence>
<protein>
    <submittedName>
        <fullName evidence="3">Transaldolase</fullName>
    </submittedName>
</protein>
<organism evidence="3 4">
    <name type="scientific">Tolypocladium capitatum</name>
    <dbReference type="NCBI Taxonomy" id="45235"/>
    <lineage>
        <taxon>Eukaryota</taxon>
        <taxon>Fungi</taxon>
        <taxon>Dikarya</taxon>
        <taxon>Ascomycota</taxon>
        <taxon>Pezizomycotina</taxon>
        <taxon>Sordariomycetes</taxon>
        <taxon>Hypocreomycetidae</taxon>
        <taxon>Hypocreales</taxon>
        <taxon>Ophiocordycipitaceae</taxon>
        <taxon>Tolypocladium</taxon>
    </lineage>
</organism>
<comment type="caution">
    <text evidence="3">The sequence shown here is derived from an EMBL/GenBank/DDBJ whole genome shotgun (WGS) entry which is preliminary data.</text>
</comment>
<feature type="region of interest" description="Disordered" evidence="2">
    <location>
        <begin position="114"/>
        <end position="137"/>
    </location>
</feature>
<keyword evidence="4" id="KW-1185">Reference proteome</keyword>
<dbReference type="PANTHER" id="PTHR10683:SF39">
    <property type="entry name" value="TRANSALDOLASE"/>
    <property type="match status" value="1"/>
</dbReference>
<dbReference type="InterPro" id="IPR013785">
    <property type="entry name" value="Aldolase_TIM"/>
</dbReference>
<evidence type="ECO:0000313" key="3">
    <source>
        <dbReference type="EMBL" id="PNY29012.1"/>
    </source>
</evidence>
<dbReference type="PANTHER" id="PTHR10683">
    <property type="entry name" value="TRANSALDOLASE"/>
    <property type="match status" value="1"/>
</dbReference>
<dbReference type="GO" id="GO:0009052">
    <property type="term" value="P:pentose-phosphate shunt, non-oxidative branch"/>
    <property type="evidence" value="ECO:0007669"/>
    <property type="project" value="TreeGrafter"/>
</dbReference>
<dbReference type="EMBL" id="NRSZ01000171">
    <property type="protein sequence ID" value="PNY29012.1"/>
    <property type="molecule type" value="Genomic_DNA"/>
</dbReference>
<dbReference type="Proteomes" id="UP000236621">
    <property type="component" value="Unassembled WGS sequence"/>
</dbReference>
<dbReference type="Gene3D" id="3.20.20.70">
    <property type="entry name" value="Aldolase class I"/>
    <property type="match status" value="1"/>
</dbReference>
<sequence>MSCLVCKKNIELIQERVLLQTLPSNAYNTEKTVEHALQYDEEFARSGIGRDRYCIKIPATGPALNAAKILSDQGIATLGTAVSGLPQAIACSQAGCMYVGPYFNEVRAHGDRSLWKDGDGASHAGPRAQHPRDVPAPVQRDGQRAATVEECQLAKLPYDGTKQLGTAVPKPSHVYKFPNPTPERLKKLAATDPLAAAGYDGRLANTDIDYLAHGGEKLDEAIAADPVATARLEDALELFTTAEERSKAKMEEAMKLV</sequence>
<dbReference type="AlphaFoldDB" id="A0A2K3QN96"/>